<dbReference type="GO" id="GO:0007155">
    <property type="term" value="P:cell adhesion"/>
    <property type="evidence" value="ECO:0007669"/>
    <property type="project" value="InterPro"/>
</dbReference>
<dbReference type="InterPro" id="IPR030718">
    <property type="entry name" value="EC_dom_sf"/>
</dbReference>
<sequence length="77" mass="8428">MTIQEALRMKVVAVEGFIRDDSNCKLARGGPPATIVAIDEESRNVTKTVVLVENNLALLITAEATHPTMHSSFVHLR</sequence>
<proteinExistence type="predicted"/>
<protein>
    <submittedName>
        <fullName evidence="1">Uncharacterized protein</fullName>
    </submittedName>
</protein>
<evidence type="ECO:0000313" key="2">
    <source>
        <dbReference type="Proteomes" id="UP000011080"/>
    </source>
</evidence>
<gene>
    <name evidence="1" type="ORF">M91_21659</name>
</gene>
<accession>L8I160</accession>
<dbReference type="GO" id="GO:0048839">
    <property type="term" value="P:inner ear development"/>
    <property type="evidence" value="ECO:0007669"/>
    <property type="project" value="InterPro"/>
</dbReference>
<dbReference type="GO" id="GO:0007605">
    <property type="term" value="P:sensory perception of sound"/>
    <property type="evidence" value="ECO:0007669"/>
    <property type="project" value="InterPro"/>
</dbReference>
<dbReference type="EMBL" id="JH882467">
    <property type="protein sequence ID" value="ELR49274.1"/>
    <property type="molecule type" value="Genomic_DNA"/>
</dbReference>
<name>L8I160_9CETA</name>
<dbReference type="Proteomes" id="UP000011080">
    <property type="component" value="Unassembled WGS sequence"/>
</dbReference>
<dbReference type="AlphaFoldDB" id="L8I160"/>
<dbReference type="GO" id="GO:0032420">
    <property type="term" value="C:stereocilium"/>
    <property type="evidence" value="ECO:0007669"/>
    <property type="project" value="InterPro"/>
</dbReference>
<reference evidence="1 2" key="1">
    <citation type="journal article" date="2012" name="Nat. Genet.">
        <title>The yak genome and adaptation to life at high altitude.</title>
        <authorList>
            <person name="Qiu Q."/>
            <person name="Zhang G."/>
            <person name="Ma T."/>
            <person name="Qian W."/>
            <person name="Wang J."/>
            <person name="Ye Z."/>
            <person name="Cao C."/>
            <person name="Hu Q."/>
            <person name="Kim J."/>
            <person name="Larkin D.M."/>
            <person name="Auvil L."/>
            <person name="Capitanu B."/>
            <person name="Ma J."/>
            <person name="Lewin H.A."/>
            <person name="Qian X."/>
            <person name="Lang Y."/>
            <person name="Zhou R."/>
            <person name="Wang L."/>
            <person name="Wang K."/>
            <person name="Xia J."/>
            <person name="Liao S."/>
            <person name="Pan S."/>
            <person name="Lu X."/>
            <person name="Hou H."/>
            <person name="Wang Y."/>
            <person name="Zang X."/>
            <person name="Yin Y."/>
            <person name="Ma H."/>
            <person name="Zhang J."/>
            <person name="Wang Z."/>
            <person name="Zhang Y."/>
            <person name="Zhang D."/>
            <person name="Yonezawa T."/>
            <person name="Hasegawa M."/>
            <person name="Zhong Y."/>
            <person name="Liu W."/>
            <person name="Zhang Y."/>
            <person name="Huang Z."/>
            <person name="Zhang S."/>
            <person name="Long R."/>
            <person name="Yang H."/>
            <person name="Wang J."/>
            <person name="Lenstra J.A."/>
            <person name="Cooper D.N."/>
            <person name="Wu Y."/>
            <person name="Wang J."/>
            <person name="Shi P."/>
            <person name="Wang J."/>
            <person name="Liu J."/>
        </authorList>
    </citation>
    <scope>NUCLEOTIDE SEQUENCE [LARGE SCALE GENOMIC DNA]</scope>
    <source>
        <strain evidence="2">yakQH1</strain>
    </source>
</reference>
<evidence type="ECO:0000313" key="1">
    <source>
        <dbReference type="EMBL" id="ELR49274.1"/>
    </source>
</evidence>
<organism evidence="1 2">
    <name type="scientific">Bos mutus</name>
    <name type="common">wild yak</name>
    <dbReference type="NCBI Taxonomy" id="72004"/>
    <lineage>
        <taxon>Eukaryota</taxon>
        <taxon>Metazoa</taxon>
        <taxon>Chordata</taxon>
        <taxon>Craniata</taxon>
        <taxon>Vertebrata</taxon>
        <taxon>Euteleostomi</taxon>
        <taxon>Mammalia</taxon>
        <taxon>Eutheria</taxon>
        <taxon>Laurasiatheria</taxon>
        <taxon>Artiodactyla</taxon>
        <taxon>Ruminantia</taxon>
        <taxon>Pecora</taxon>
        <taxon>Bovidae</taxon>
        <taxon>Bovinae</taxon>
        <taxon>Bos</taxon>
    </lineage>
</organism>
<dbReference type="Gene3D" id="2.60.40.3430">
    <property type="match status" value="1"/>
</dbReference>